<reference evidence="1 2" key="1">
    <citation type="submission" date="2019-04" db="EMBL/GenBank/DDBJ databases">
        <title>Flavobacterium sp. nov. isolated from construction timber.</title>
        <authorList>
            <person name="Lin S.-Y."/>
            <person name="Chang C.-T."/>
            <person name="Young C.-C."/>
        </authorList>
    </citation>
    <scope>NUCLEOTIDE SEQUENCE [LARGE SCALE GENOMIC DNA]</scope>
    <source>
        <strain evidence="1 2">CC-CTC003</strain>
    </source>
</reference>
<evidence type="ECO:0000313" key="2">
    <source>
        <dbReference type="Proteomes" id="UP000307507"/>
    </source>
</evidence>
<sequence length="275" mass="31792">MYKTAEITAHQVLLELLQDSLPEVQRSWFDANIGSKNRDELGNQFISLFSLIPRHITPDLPEYKPETLSRLEKLYPGFAASEWNNQQLSRVFLMVNLPLERNENLLKLIFETADIKELITLYKGLYFLDNAEDFTLRMQEGVRTNMTDVFEAIALHNPYAYLYLPEDAWNQLVLKAVFTARPLFRIYGLDLRANEKLAFMLHGYIHERWSAGRAVTPEIWRGIEGFVDEVIETDLYKVMQTGTPLEQEVAAKVLESNGRGWNEIGADYEALIKNT</sequence>
<accession>A0A4S4A073</accession>
<organism evidence="1 2">
    <name type="scientific">Flavobacterium supellecticarium</name>
    <dbReference type="NCBI Taxonomy" id="2565924"/>
    <lineage>
        <taxon>Bacteria</taxon>
        <taxon>Pseudomonadati</taxon>
        <taxon>Bacteroidota</taxon>
        <taxon>Flavobacteriia</taxon>
        <taxon>Flavobacteriales</taxon>
        <taxon>Flavobacteriaceae</taxon>
        <taxon>Flavobacterium</taxon>
    </lineage>
</organism>
<proteinExistence type="predicted"/>
<dbReference type="EMBL" id="SSNZ01000002">
    <property type="protein sequence ID" value="THF51694.1"/>
    <property type="molecule type" value="Genomic_DNA"/>
</dbReference>
<dbReference type="AlphaFoldDB" id="A0A4S4A073"/>
<evidence type="ECO:0000313" key="1">
    <source>
        <dbReference type="EMBL" id="THF51694.1"/>
    </source>
</evidence>
<dbReference type="NCBIfam" id="NF035938">
    <property type="entry name" value="EboA_domain"/>
    <property type="match status" value="1"/>
</dbReference>
<dbReference type="Proteomes" id="UP000307507">
    <property type="component" value="Unassembled WGS sequence"/>
</dbReference>
<gene>
    <name evidence="1" type="ORF">E6C50_08000</name>
</gene>
<name>A0A4S4A073_9FLAO</name>
<protein>
    <recommendedName>
        <fullName evidence="3">EboA domain-containing protein</fullName>
    </recommendedName>
</protein>
<evidence type="ECO:0008006" key="3">
    <source>
        <dbReference type="Google" id="ProtNLM"/>
    </source>
</evidence>
<dbReference type="OrthoDB" id="325673at2"/>
<dbReference type="RefSeq" id="WP_136402678.1">
    <property type="nucleotide sequence ID" value="NZ_SSNZ01000002.1"/>
</dbReference>
<keyword evidence="2" id="KW-1185">Reference proteome</keyword>
<dbReference type="InterPro" id="IPR047715">
    <property type="entry name" value="EboA_dom"/>
</dbReference>
<comment type="caution">
    <text evidence="1">The sequence shown here is derived from an EMBL/GenBank/DDBJ whole genome shotgun (WGS) entry which is preliminary data.</text>
</comment>